<dbReference type="EC" id="5.99.1.4" evidence="1"/>
<accession>A0ABQ5U7L7</accession>
<organism evidence="3 4">
    <name type="scientific">Sneathiella chinensis</name>
    <dbReference type="NCBI Taxonomy" id="349750"/>
    <lineage>
        <taxon>Bacteria</taxon>
        <taxon>Pseudomonadati</taxon>
        <taxon>Pseudomonadota</taxon>
        <taxon>Alphaproteobacteria</taxon>
        <taxon>Sneathiellales</taxon>
        <taxon>Sneathiellaceae</taxon>
        <taxon>Sneathiella</taxon>
    </lineage>
</organism>
<dbReference type="EMBL" id="BSNF01000008">
    <property type="protein sequence ID" value="GLQ07730.1"/>
    <property type="molecule type" value="Genomic_DNA"/>
</dbReference>
<dbReference type="SUPFAM" id="SSF52833">
    <property type="entry name" value="Thioredoxin-like"/>
    <property type="match status" value="1"/>
</dbReference>
<dbReference type="InterPro" id="IPR044087">
    <property type="entry name" value="NahD-like"/>
</dbReference>
<dbReference type="Gene3D" id="3.40.30.10">
    <property type="entry name" value="Glutaredoxin"/>
    <property type="match status" value="1"/>
</dbReference>
<gene>
    <name evidence="3" type="ORF">GCM10007924_29510</name>
</gene>
<proteinExistence type="inferred from homology"/>
<dbReference type="InterPro" id="IPR001853">
    <property type="entry name" value="DSBA-like_thioredoxin_dom"/>
</dbReference>
<dbReference type="InterPro" id="IPR051924">
    <property type="entry name" value="GST_Kappa/NadH"/>
</dbReference>
<dbReference type="Pfam" id="PF01323">
    <property type="entry name" value="DSBA"/>
    <property type="match status" value="1"/>
</dbReference>
<dbReference type="RefSeq" id="WP_169561782.1">
    <property type="nucleotide sequence ID" value="NZ_BSNF01000008.1"/>
</dbReference>
<dbReference type="PIRSF" id="PIRSF006386">
    <property type="entry name" value="HCCAis_GSTk"/>
    <property type="match status" value="1"/>
</dbReference>
<comment type="catalytic activity">
    <reaction evidence="1">
        <text>2-hydroxychromene-2-carboxylate = (3E)-4-(2-hydroxyphenyl)-2-oxobut-3-enoate</text>
        <dbReference type="Rhea" id="RHEA:27401"/>
        <dbReference type="ChEBI" id="CHEBI:59350"/>
        <dbReference type="ChEBI" id="CHEBI:59353"/>
        <dbReference type="EC" id="5.99.1.4"/>
    </reaction>
</comment>
<comment type="similarity">
    <text evidence="1">Belongs to the GST superfamily. NadH family.</text>
</comment>
<keyword evidence="4" id="KW-1185">Reference proteome</keyword>
<dbReference type="PANTHER" id="PTHR42943:SF2">
    <property type="entry name" value="GLUTATHIONE S-TRANSFERASE KAPPA 1"/>
    <property type="match status" value="1"/>
</dbReference>
<dbReference type="Proteomes" id="UP001161409">
    <property type="component" value="Unassembled WGS sequence"/>
</dbReference>
<dbReference type="InterPro" id="IPR036249">
    <property type="entry name" value="Thioredoxin-like_sf"/>
</dbReference>
<comment type="caution">
    <text evidence="3">The sequence shown here is derived from an EMBL/GenBank/DDBJ whole genome shotgun (WGS) entry which is preliminary data.</text>
</comment>
<dbReference type="CDD" id="cd03022">
    <property type="entry name" value="DsbA_HCCA_Iso"/>
    <property type="match status" value="1"/>
</dbReference>
<dbReference type="GO" id="GO:0016853">
    <property type="term" value="F:isomerase activity"/>
    <property type="evidence" value="ECO:0007669"/>
    <property type="project" value="UniProtKB-KW"/>
</dbReference>
<dbReference type="PANTHER" id="PTHR42943">
    <property type="entry name" value="GLUTATHIONE S-TRANSFERASE KAPPA"/>
    <property type="match status" value="1"/>
</dbReference>
<evidence type="ECO:0000313" key="4">
    <source>
        <dbReference type="Proteomes" id="UP001161409"/>
    </source>
</evidence>
<evidence type="ECO:0000259" key="2">
    <source>
        <dbReference type="Pfam" id="PF01323"/>
    </source>
</evidence>
<feature type="domain" description="DSBA-like thioredoxin" evidence="2">
    <location>
        <begin position="5"/>
        <end position="197"/>
    </location>
</feature>
<evidence type="ECO:0000313" key="3">
    <source>
        <dbReference type="EMBL" id="GLQ07730.1"/>
    </source>
</evidence>
<protein>
    <recommendedName>
        <fullName evidence="1">2-hydroxychromene-2-carboxylate isomerase</fullName>
        <ecNumber evidence="1">5.99.1.4</ecNumber>
    </recommendedName>
</protein>
<dbReference type="InterPro" id="IPR014440">
    <property type="entry name" value="HCCAis_GSTk"/>
</dbReference>
<evidence type="ECO:0000256" key="1">
    <source>
        <dbReference type="PIRNR" id="PIRNR006386"/>
    </source>
</evidence>
<name>A0ABQ5U7L7_9PROT</name>
<keyword evidence="1 3" id="KW-0413">Isomerase</keyword>
<sequence>MSDPIEFFFEFVSPYAYVAAHQINAVGDKHGREVIWRPLSLGHVWKMIGATNVGPGGLQQKSKYIMMDSARSAKLTGLPMAKPAVFPVDAKLARLTYYRLAEKDPAVARKFALGVFDKFWAHSEEITDVAHLADLMKSLDVDPAELDAALGDDAAKAAMIASTQAAVDCGAFGMPWFRVGDQVFWGADRVAHIDQYLAQQG</sequence>
<reference evidence="3" key="1">
    <citation type="journal article" date="2014" name="Int. J. Syst. Evol. Microbiol.">
        <title>Complete genome of a new Firmicutes species belonging to the dominant human colonic microbiota ('Ruminococcus bicirculans') reveals two chromosomes and a selective capacity to utilize plant glucans.</title>
        <authorList>
            <consortium name="NISC Comparative Sequencing Program"/>
            <person name="Wegmann U."/>
            <person name="Louis P."/>
            <person name="Goesmann A."/>
            <person name="Henrissat B."/>
            <person name="Duncan S.H."/>
            <person name="Flint H.J."/>
        </authorList>
    </citation>
    <scope>NUCLEOTIDE SEQUENCE</scope>
    <source>
        <strain evidence="3">NBRC 103408</strain>
    </source>
</reference>
<reference evidence="3" key="2">
    <citation type="submission" date="2023-01" db="EMBL/GenBank/DDBJ databases">
        <title>Draft genome sequence of Sneathiella chinensis strain NBRC 103408.</title>
        <authorList>
            <person name="Sun Q."/>
            <person name="Mori K."/>
        </authorList>
    </citation>
    <scope>NUCLEOTIDE SEQUENCE</scope>
    <source>
        <strain evidence="3">NBRC 103408</strain>
    </source>
</reference>